<dbReference type="PANTHER" id="PTHR12496">
    <property type="entry name" value="CGI-41 METHYLTRANSFERASE"/>
    <property type="match status" value="1"/>
</dbReference>
<reference evidence="1" key="1">
    <citation type="submission" date="2021-03" db="EMBL/GenBank/DDBJ databases">
        <authorList>
            <person name="Tran Van P."/>
        </authorList>
    </citation>
    <scope>NUCLEOTIDE SEQUENCE</scope>
</reference>
<evidence type="ECO:0000313" key="1">
    <source>
        <dbReference type="EMBL" id="CAG2054760.1"/>
    </source>
</evidence>
<proteinExistence type="predicted"/>
<protein>
    <submittedName>
        <fullName evidence="1">Uncharacterized protein</fullName>
    </submittedName>
</protein>
<dbReference type="InterPro" id="IPR052220">
    <property type="entry name" value="METTL25"/>
</dbReference>
<dbReference type="EMBL" id="CAJPIN010001695">
    <property type="protein sequence ID" value="CAG2054760.1"/>
    <property type="molecule type" value="Genomic_DNA"/>
</dbReference>
<dbReference type="PANTHER" id="PTHR12496:SF0">
    <property type="entry name" value="METHYLTRANSFERASE DOMAIN-CONTAINING PROTEIN"/>
    <property type="match status" value="1"/>
</dbReference>
<sequence>MASLVLTDSSQLTSDSQHLDNVFLRKKHRRGVRKTQLSNFKDFIQDALERYEFINKTTRGSSEQLINTVDISDVRRKVAELWESHREMCRVAEILTALQMVLQPVIEHLIISDRAADLEDKVFGLSCSLLRVMTEEISPRCLAMVTKK</sequence>
<gene>
    <name evidence="1" type="ORF">TPAB3V08_LOCUS1780</name>
</gene>
<name>A0ABN7NG42_TIMPD</name>
<evidence type="ECO:0000313" key="2">
    <source>
        <dbReference type="Proteomes" id="UP001153148"/>
    </source>
</evidence>
<organism evidence="1 2">
    <name type="scientific">Timema podura</name>
    <name type="common">Walking stick</name>
    <dbReference type="NCBI Taxonomy" id="61482"/>
    <lineage>
        <taxon>Eukaryota</taxon>
        <taxon>Metazoa</taxon>
        <taxon>Ecdysozoa</taxon>
        <taxon>Arthropoda</taxon>
        <taxon>Hexapoda</taxon>
        <taxon>Insecta</taxon>
        <taxon>Pterygota</taxon>
        <taxon>Neoptera</taxon>
        <taxon>Polyneoptera</taxon>
        <taxon>Phasmatodea</taxon>
        <taxon>Timematodea</taxon>
        <taxon>Timematoidea</taxon>
        <taxon>Timematidae</taxon>
        <taxon>Timema</taxon>
    </lineage>
</organism>
<accession>A0ABN7NG42</accession>
<keyword evidence="2" id="KW-1185">Reference proteome</keyword>
<comment type="caution">
    <text evidence="1">The sequence shown here is derived from an EMBL/GenBank/DDBJ whole genome shotgun (WGS) entry which is preliminary data.</text>
</comment>
<dbReference type="Proteomes" id="UP001153148">
    <property type="component" value="Unassembled WGS sequence"/>
</dbReference>